<dbReference type="OrthoDB" id="1775889at2"/>
<dbReference type="EMBL" id="FUXZ01000006">
    <property type="protein sequence ID" value="SKA65374.1"/>
    <property type="molecule type" value="Genomic_DNA"/>
</dbReference>
<gene>
    <name evidence="1" type="ORF">SAMN02745111_01082</name>
</gene>
<accession>A0A1T4VK67</accession>
<evidence type="ECO:0000313" key="2">
    <source>
        <dbReference type="Proteomes" id="UP000190814"/>
    </source>
</evidence>
<dbReference type="RefSeq" id="WP_078765957.1">
    <property type="nucleotide sequence ID" value="NZ_FUXZ01000006.1"/>
</dbReference>
<dbReference type="Proteomes" id="UP000190814">
    <property type="component" value="Unassembled WGS sequence"/>
</dbReference>
<keyword evidence="2" id="KW-1185">Reference proteome</keyword>
<protein>
    <submittedName>
        <fullName evidence="1">Leucine rich repeat-containing protein</fullName>
    </submittedName>
</protein>
<sequence>MKLKELICKIVMFLCLFGLFEVGAGTKTYAEEWQTRDYKSYGDTITVRAKEQMIYKVLPDEDGLYEFKLICDTKKLIDGRTVYTAFATVYNSDKEFIASAHYDENQEGQKVYLKSGKIYYFVVKKEVSCDSLDAKVCIEKRWMGECEYPDTCDVYLNREKDTNIIKANIQGVTYDKDTHTLELNNYKGSDEFIINSFMGSLADEKDWPYLPKFNIKISGNNTVEYDKTAATLFTIYWCGNVNIIGDGTLNIKFNGKNKSVDDASLFLKTEKSSVVIDGPTINIEKAFGPVISTYGEKGPYGKLEIKSGSIVVSKFENEDKDYFYSIFETGYFKMSGGSIIVNYVRKNDVMPSHIYETIHSISDINITGGNIIVMGDEKVLAKLNPISSADGISDEEKNMVIKGNKLDVSKLDVELENTEYKYDGMAKEPKVTIYGLKEGKHFKVIYENNVKVGTAKVIVTGLGVFTGSKTVTFKITEGMDKNGSYDGYHGAKAGSKITDGIFTYKVTKEGTLDAKVTGEVTVTSLNKRLLKKVSIKSILTVNGVKYKVTAISKKALKNGKKLKSIVIGKNVSKIGKGAFIGCKKLKSIIIKSKKIKKFTKGTFKSVKKTCVIKVPKAKKKSYAKKILKAGFKGIVK</sequence>
<dbReference type="STRING" id="39495.SAMN02745111_01082"/>
<dbReference type="InterPro" id="IPR026906">
    <property type="entry name" value="LRR_5"/>
</dbReference>
<dbReference type="AlphaFoldDB" id="A0A1T4VK67"/>
<name>A0A1T4VK67_9FIRM</name>
<organism evidence="1 2">
    <name type="scientific">Eubacterium uniforme</name>
    <dbReference type="NCBI Taxonomy" id="39495"/>
    <lineage>
        <taxon>Bacteria</taxon>
        <taxon>Bacillati</taxon>
        <taxon>Bacillota</taxon>
        <taxon>Clostridia</taxon>
        <taxon>Eubacteriales</taxon>
        <taxon>Eubacteriaceae</taxon>
        <taxon>Eubacterium</taxon>
    </lineage>
</organism>
<dbReference type="Pfam" id="PF13306">
    <property type="entry name" value="LRR_5"/>
    <property type="match status" value="1"/>
</dbReference>
<reference evidence="1 2" key="1">
    <citation type="submission" date="2017-02" db="EMBL/GenBank/DDBJ databases">
        <authorList>
            <person name="Peterson S.W."/>
        </authorList>
    </citation>
    <scope>NUCLEOTIDE SEQUENCE [LARGE SCALE GENOMIC DNA]</scope>
    <source>
        <strain evidence="1 2">ATCC 35992</strain>
    </source>
</reference>
<dbReference type="Gene3D" id="3.40.50.12480">
    <property type="match status" value="1"/>
</dbReference>
<proteinExistence type="predicted"/>
<evidence type="ECO:0000313" key="1">
    <source>
        <dbReference type="EMBL" id="SKA65374.1"/>
    </source>
</evidence>